<dbReference type="FunFam" id="3.40.50.1820:FF:000028">
    <property type="entry name" value="S9 family peptidase"/>
    <property type="match status" value="1"/>
</dbReference>
<comment type="caution">
    <text evidence="6">The sequence shown here is derived from an EMBL/GenBank/DDBJ whole genome shotgun (WGS) entry which is preliminary data.</text>
</comment>
<evidence type="ECO:0000256" key="2">
    <source>
        <dbReference type="ARBA" id="ARBA00022670"/>
    </source>
</evidence>
<dbReference type="PANTHER" id="PTHR42776:SF27">
    <property type="entry name" value="DIPEPTIDYL PEPTIDASE FAMILY MEMBER 6"/>
    <property type="match status" value="1"/>
</dbReference>
<dbReference type="GO" id="GO:0004252">
    <property type="term" value="F:serine-type endopeptidase activity"/>
    <property type="evidence" value="ECO:0007669"/>
    <property type="project" value="TreeGrafter"/>
</dbReference>
<protein>
    <submittedName>
        <fullName evidence="6">Peptidase</fullName>
    </submittedName>
</protein>
<dbReference type="AlphaFoldDB" id="A0A2N5MAP8"/>
<dbReference type="Gene3D" id="3.40.50.1820">
    <property type="entry name" value="alpha/beta hydrolase"/>
    <property type="match status" value="1"/>
</dbReference>
<dbReference type="InterPro" id="IPR011659">
    <property type="entry name" value="WD40"/>
</dbReference>
<evidence type="ECO:0000313" key="7">
    <source>
        <dbReference type="Proteomes" id="UP000234748"/>
    </source>
</evidence>
<dbReference type="GO" id="GO:0006508">
    <property type="term" value="P:proteolysis"/>
    <property type="evidence" value="ECO:0007669"/>
    <property type="project" value="UniProtKB-KW"/>
</dbReference>
<keyword evidence="3" id="KW-0378">Hydrolase</keyword>
<dbReference type="OrthoDB" id="108903at2"/>
<keyword evidence="4" id="KW-0720">Serine protease</keyword>
<evidence type="ECO:0000256" key="1">
    <source>
        <dbReference type="ARBA" id="ARBA00010040"/>
    </source>
</evidence>
<sequence>MKGISAGDLYQLYSVTDPQLSPDGGRAAFVQTIADKDHSYISNIFMLDLTVHTSNQWTFGTHKNFSPRWSPDGSKLAFLSTRSGKTQIYVMDKNGGEAECLTSLTNGASQIIWSPCSSKLLFSSGVSSGEPYLAAEQNKSEEEKTDRHAVYNKVRYKSDSSGYLKDTYQQLFILDIETKELNKLTEGEWDYLPSDWSPDGTAIVYSASEDEDRDYSIISDVFILHLETKEKTRVTGGTGYFSDAKWSPDGRYISLIGHEKEYKGASLPRIWLYDTEAGSLGCLTSGWDAYIGDVAIGDFHVGTSNTRLQWTSDSIGFYFVISDHGSTGVYYGTVEGAMYPSRLESEHIYGLTIHPDTHQAVLAISHPTNPGDLYSLNLSDGTLEQLTHVNQSYLNHITLTPAEPISWEAEDGKNLHGWIIKPLNYEPEQKYPLILEIHGGPHAMYANTYYHEFQTLSAQGFTVLYTNPRGSHGYGQEFVDAVRGDYGGSDYTDLMSAVDYALSACPFVDQERLGVTGGSYGGFMTNWIIGRTNRFKAAVTQRCISNWLSFYGVSDIGYYFTEWELKGNVIDDPELLWNFSPLKYVSKIETPLLLLHGERDFRCPIEQAEQFFVALKRQKKEAVLVSYPGENHEITRSGKPLARINHTEQIKDWFLKYLN</sequence>
<organism evidence="6 7">
    <name type="scientific">Peribacillus deserti</name>
    <dbReference type="NCBI Taxonomy" id="673318"/>
    <lineage>
        <taxon>Bacteria</taxon>
        <taxon>Bacillati</taxon>
        <taxon>Bacillota</taxon>
        <taxon>Bacilli</taxon>
        <taxon>Bacillales</taxon>
        <taxon>Bacillaceae</taxon>
        <taxon>Peribacillus</taxon>
    </lineage>
</organism>
<name>A0A2N5MAP8_9BACI</name>
<dbReference type="Gene3D" id="2.120.10.30">
    <property type="entry name" value="TolB, C-terminal domain"/>
    <property type="match status" value="2"/>
</dbReference>
<proteinExistence type="inferred from homology"/>
<dbReference type="Proteomes" id="UP000234748">
    <property type="component" value="Unassembled WGS sequence"/>
</dbReference>
<gene>
    <name evidence="6" type="ORF">CUU66_02825</name>
</gene>
<dbReference type="PANTHER" id="PTHR42776">
    <property type="entry name" value="SERINE PEPTIDASE S9 FAMILY MEMBER"/>
    <property type="match status" value="1"/>
</dbReference>
<reference evidence="6 7" key="1">
    <citation type="submission" date="2017-11" db="EMBL/GenBank/DDBJ databases">
        <title>Comparitive Functional Genomics of Dry Heat Resistant strains isolated from the Viking Spacecraft.</title>
        <authorList>
            <person name="Seuylemezian A."/>
            <person name="Cooper K."/>
            <person name="Vaishampayan P."/>
        </authorList>
    </citation>
    <scope>NUCLEOTIDE SEQUENCE [LARGE SCALE GENOMIC DNA]</scope>
    <source>
        <strain evidence="6 7">V1-29</strain>
    </source>
</reference>
<accession>A0A2N5MAP8</accession>
<evidence type="ECO:0000256" key="3">
    <source>
        <dbReference type="ARBA" id="ARBA00022801"/>
    </source>
</evidence>
<keyword evidence="7" id="KW-1185">Reference proteome</keyword>
<dbReference type="Pfam" id="PF00326">
    <property type="entry name" value="Peptidase_S9"/>
    <property type="match status" value="1"/>
</dbReference>
<evidence type="ECO:0000256" key="4">
    <source>
        <dbReference type="ARBA" id="ARBA00022825"/>
    </source>
</evidence>
<dbReference type="InterPro" id="IPR029058">
    <property type="entry name" value="AB_hydrolase_fold"/>
</dbReference>
<dbReference type="SUPFAM" id="SSF82171">
    <property type="entry name" value="DPP6 N-terminal domain-like"/>
    <property type="match status" value="1"/>
</dbReference>
<keyword evidence="2" id="KW-0645">Protease</keyword>
<dbReference type="Pfam" id="PF07676">
    <property type="entry name" value="PD40"/>
    <property type="match status" value="1"/>
</dbReference>
<comment type="similarity">
    <text evidence="1">Belongs to the peptidase S9C family.</text>
</comment>
<feature type="domain" description="Peptidase S9 prolyl oligopeptidase catalytic" evidence="5">
    <location>
        <begin position="449"/>
        <end position="659"/>
    </location>
</feature>
<evidence type="ECO:0000313" key="6">
    <source>
        <dbReference type="EMBL" id="PLT31413.1"/>
    </source>
</evidence>
<dbReference type="EMBL" id="PGUY01000008">
    <property type="protein sequence ID" value="PLT31413.1"/>
    <property type="molecule type" value="Genomic_DNA"/>
</dbReference>
<evidence type="ECO:0000259" key="5">
    <source>
        <dbReference type="Pfam" id="PF00326"/>
    </source>
</evidence>
<dbReference type="InterPro" id="IPR001375">
    <property type="entry name" value="Peptidase_S9_cat"/>
</dbReference>
<dbReference type="InterPro" id="IPR011042">
    <property type="entry name" value="6-blade_b-propeller_TolB-like"/>
</dbReference>
<dbReference type="RefSeq" id="WP_101640164.1">
    <property type="nucleotide sequence ID" value="NZ_PGUY01000008.1"/>
</dbReference>
<dbReference type="SUPFAM" id="SSF53474">
    <property type="entry name" value="alpha/beta-Hydrolases"/>
    <property type="match status" value="1"/>
</dbReference>